<dbReference type="RefSeq" id="WP_354312162.1">
    <property type="nucleotide sequence ID" value="NZ_JBEPME010000001.1"/>
</dbReference>
<protein>
    <recommendedName>
        <fullName evidence="4">Lipocalin-like domain-containing protein</fullName>
    </recommendedName>
</protein>
<evidence type="ECO:0000313" key="3">
    <source>
        <dbReference type="Proteomes" id="UP001549104"/>
    </source>
</evidence>
<keyword evidence="3" id="KW-1185">Reference proteome</keyword>
<dbReference type="Proteomes" id="UP001549104">
    <property type="component" value="Unassembled WGS sequence"/>
</dbReference>
<accession>A0ABV2K3E6</accession>
<evidence type="ECO:0000256" key="1">
    <source>
        <dbReference type="SAM" id="MobiDB-lite"/>
    </source>
</evidence>
<feature type="region of interest" description="Disordered" evidence="1">
    <location>
        <begin position="27"/>
        <end position="48"/>
    </location>
</feature>
<evidence type="ECO:0000313" key="2">
    <source>
        <dbReference type="EMBL" id="MET3655602.1"/>
    </source>
</evidence>
<name>A0ABV2K3E6_SPOPS</name>
<dbReference type="PROSITE" id="PS51257">
    <property type="entry name" value="PROKAR_LIPOPROTEIN"/>
    <property type="match status" value="1"/>
</dbReference>
<reference evidence="2 3" key="1">
    <citation type="submission" date="2024-06" db="EMBL/GenBank/DDBJ databases">
        <title>Sorghum-associated microbial communities from plants grown in Nebraska, USA.</title>
        <authorList>
            <person name="Schachtman D."/>
        </authorList>
    </citation>
    <scope>NUCLEOTIDE SEQUENCE [LARGE SCALE GENOMIC DNA]</scope>
    <source>
        <strain evidence="2 3">1288</strain>
    </source>
</reference>
<dbReference type="EMBL" id="JBEPME010000001">
    <property type="protein sequence ID" value="MET3655602.1"/>
    <property type="molecule type" value="Genomic_DNA"/>
</dbReference>
<feature type="compositionally biased region" description="Polar residues" evidence="1">
    <location>
        <begin position="38"/>
        <end position="48"/>
    </location>
</feature>
<evidence type="ECO:0008006" key="4">
    <source>
        <dbReference type="Google" id="ProtNLM"/>
    </source>
</evidence>
<comment type="caution">
    <text evidence="2">The sequence shown here is derived from an EMBL/GenBank/DDBJ whole genome shotgun (WGS) entry which is preliminary data.</text>
</comment>
<gene>
    <name evidence="2" type="ORF">ABIC55_000686</name>
</gene>
<organism evidence="2 3">
    <name type="scientific">Sporosarcina psychrophila</name>
    <name type="common">Bacillus psychrophilus</name>
    <dbReference type="NCBI Taxonomy" id="1476"/>
    <lineage>
        <taxon>Bacteria</taxon>
        <taxon>Bacillati</taxon>
        <taxon>Bacillota</taxon>
        <taxon>Bacilli</taxon>
        <taxon>Bacillales</taxon>
        <taxon>Caryophanaceae</taxon>
        <taxon>Sporosarcina</taxon>
    </lineage>
</organism>
<proteinExistence type="predicted"/>
<sequence>MQKWIPRTAILLLAIIVMGCSPDIDQIPSGKTDPVENPTPTNETVSESPWNGEWFFLSDNILGTLHITENDESEFDYKLSGLQPTTEDSSPKSLTFEGNGTIDGHQAEATCEATANCKMIIKMDGSALQLTINDEITDGSELILSGEYKKSTSIEETPMFRMKNDQFLIYGVLQGDKPSAVKAKLGNPESEGPDEMIQNYWIQQYPAKELLVTYYDDWVETISFTTTKEALEAEIAEHFEGERYRNKDGTDYLLVPQNQDLLLYRPIEEDPSTINVLVTVADENFYYSLEHGEISKVE</sequence>